<dbReference type="PANTHER" id="PTHR42707">
    <property type="entry name" value="ACYL-COA DEHYDROGENASE"/>
    <property type="match status" value="1"/>
</dbReference>
<dbReference type="SUPFAM" id="SSF56645">
    <property type="entry name" value="Acyl-CoA dehydrogenase NM domain-like"/>
    <property type="match status" value="1"/>
</dbReference>
<dbReference type="Pfam" id="PF00441">
    <property type="entry name" value="Acyl-CoA_dh_1"/>
    <property type="match status" value="1"/>
</dbReference>
<feature type="domain" description="Acyl-CoA oxidase/dehydrogenase middle" evidence="7">
    <location>
        <begin position="178"/>
        <end position="284"/>
    </location>
</feature>
<gene>
    <name evidence="10" type="ORF">K7432_003820</name>
</gene>
<evidence type="ECO:0008006" key="12">
    <source>
        <dbReference type="Google" id="ProtNLM"/>
    </source>
</evidence>
<feature type="domain" description="Acyl-CoA dehydrogenase 11-like C-terminal" evidence="9">
    <location>
        <begin position="483"/>
        <end position="587"/>
    </location>
</feature>
<keyword evidence="11" id="KW-1185">Reference proteome</keyword>
<dbReference type="InterPro" id="IPR006089">
    <property type="entry name" value="Acyl-CoA_DH_CS"/>
</dbReference>
<dbReference type="InterPro" id="IPR009100">
    <property type="entry name" value="AcylCoA_DH/oxidase_NM_dom_sf"/>
</dbReference>
<comment type="caution">
    <text evidence="10">The sequence shown here is derived from an EMBL/GenBank/DDBJ whole genome shotgun (WGS) entry which is preliminary data.</text>
</comment>
<dbReference type="InterPro" id="IPR041504">
    <property type="entry name" value="AidB_N"/>
</dbReference>
<dbReference type="PROSITE" id="PS00073">
    <property type="entry name" value="ACYL_COA_DH_2"/>
    <property type="match status" value="1"/>
</dbReference>
<reference evidence="10 11" key="1">
    <citation type="submission" date="2023-04" db="EMBL/GenBank/DDBJ databases">
        <title>Genome of Basidiobolus ranarum AG-B5.</title>
        <authorList>
            <person name="Stajich J.E."/>
            <person name="Carter-House D."/>
            <person name="Gryganskyi A."/>
        </authorList>
    </citation>
    <scope>NUCLEOTIDE SEQUENCE [LARGE SCALE GENOMIC DNA]</scope>
    <source>
        <strain evidence="10 11">AG-B5</strain>
    </source>
</reference>
<dbReference type="EMBL" id="JASJQH010006997">
    <property type="protein sequence ID" value="KAK9720924.1"/>
    <property type="molecule type" value="Genomic_DNA"/>
</dbReference>
<dbReference type="Gene3D" id="1.20.140.10">
    <property type="entry name" value="Butyryl-CoA Dehydrogenase, subunit A, domain 3"/>
    <property type="match status" value="1"/>
</dbReference>
<sequence length="592" mass="67048">MYKIANAEQGFFQDVPTLGNQFVEDEALRSLLLRLIPSNVLEEITPDLVRFGGRVIEDIQQYGSNIEENQPKLRQYDHWSRRFDELTTSEGWRRMHDIAAEEGLVAIAYERKFAEFSRLYQFSKIYLFAPSSSIYDCPLSMTDGAARVIELIGDDHLKGQVYPRLTRRDPKKFWTSGQWMTERPGGSDVGLTETIAEITNPAENTWRIDGFKWFSSATDANIAMLLARGKDPNTGELRDGSKGLSLYFAQVRTEDNKLNGVRIHRLNNKFGTKGLPTAELELVNMKGKLIGELNRGVPNISHILNITRIYSALGCTSFMRRALYLAKEYSQKRKASGVYLSELPLHVATLADLELKFRAALQFVFYSIQLLGKSEANVATTEETNMLRLVTPIVKLWCAKQSVQFVSECMESLGGQGYMEETGISKLLRDTQVNTIWEGTTNVLSLDVLRVIRSTKGKIAGTLTKFIESKLLLLDNTEIPANAREVLLQSSQEIRVALKSILEFIQAFNNTQDMEAMARKFAFVLANILISTLLIEHAIWSIQFQNEETSQRDVITVKNWRHSLSQSMVELAQAKNNSRNEDTLLVFGKTKL</sequence>
<proteinExistence type="inferred from homology"/>
<evidence type="ECO:0000256" key="4">
    <source>
        <dbReference type="ARBA" id="ARBA00022827"/>
    </source>
</evidence>
<evidence type="ECO:0000256" key="5">
    <source>
        <dbReference type="RuleBase" id="RU362125"/>
    </source>
</evidence>
<dbReference type="Pfam" id="PF18158">
    <property type="entry name" value="AidB_N"/>
    <property type="match status" value="1"/>
</dbReference>
<keyword evidence="4 5" id="KW-0274">FAD</keyword>
<organism evidence="10 11">
    <name type="scientific">Basidiobolus ranarum</name>
    <dbReference type="NCBI Taxonomy" id="34480"/>
    <lineage>
        <taxon>Eukaryota</taxon>
        <taxon>Fungi</taxon>
        <taxon>Fungi incertae sedis</taxon>
        <taxon>Zoopagomycota</taxon>
        <taxon>Entomophthoromycotina</taxon>
        <taxon>Basidiobolomycetes</taxon>
        <taxon>Basidiobolales</taxon>
        <taxon>Basidiobolaceae</taxon>
        <taxon>Basidiobolus</taxon>
    </lineage>
</organism>
<dbReference type="SUPFAM" id="SSF47203">
    <property type="entry name" value="Acyl-CoA dehydrogenase C-terminal domain-like"/>
    <property type="match status" value="1"/>
</dbReference>
<evidence type="ECO:0000256" key="3">
    <source>
        <dbReference type="ARBA" id="ARBA00022630"/>
    </source>
</evidence>
<evidence type="ECO:0000256" key="2">
    <source>
        <dbReference type="ARBA" id="ARBA00009347"/>
    </source>
</evidence>
<name>A0ABR2W5K2_9FUNG</name>
<evidence type="ECO:0000313" key="11">
    <source>
        <dbReference type="Proteomes" id="UP001479436"/>
    </source>
</evidence>
<accession>A0ABR2W5K2</accession>
<keyword evidence="5" id="KW-0560">Oxidoreductase</keyword>
<evidence type="ECO:0000259" key="6">
    <source>
        <dbReference type="Pfam" id="PF00441"/>
    </source>
</evidence>
<keyword evidence="3 5" id="KW-0285">Flavoprotein</keyword>
<evidence type="ECO:0000313" key="10">
    <source>
        <dbReference type="EMBL" id="KAK9720924.1"/>
    </source>
</evidence>
<dbReference type="PANTHER" id="PTHR42707:SF2">
    <property type="entry name" value="ACD11 DEHYDROGENASE"/>
    <property type="match status" value="1"/>
</dbReference>
<evidence type="ECO:0000256" key="1">
    <source>
        <dbReference type="ARBA" id="ARBA00001974"/>
    </source>
</evidence>
<feature type="domain" description="Adaptive response protein AidB N-terminal" evidence="8">
    <location>
        <begin position="20"/>
        <end position="168"/>
    </location>
</feature>
<dbReference type="InterPro" id="IPR053998">
    <property type="entry name" value="ACDH-11_C"/>
</dbReference>
<comment type="similarity">
    <text evidence="2 5">Belongs to the acyl-CoA dehydrogenase family.</text>
</comment>
<dbReference type="Pfam" id="PF22217">
    <property type="entry name" value="ACDH-11_C"/>
    <property type="match status" value="1"/>
</dbReference>
<evidence type="ECO:0000259" key="9">
    <source>
        <dbReference type="Pfam" id="PF22217"/>
    </source>
</evidence>
<evidence type="ECO:0000259" key="7">
    <source>
        <dbReference type="Pfam" id="PF02770"/>
    </source>
</evidence>
<dbReference type="Gene3D" id="6.10.250.600">
    <property type="match status" value="1"/>
</dbReference>
<dbReference type="InterPro" id="IPR006091">
    <property type="entry name" value="Acyl-CoA_Oxase/DH_mid-dom"/>
</dbReference>
<protein>
    <recommendedName>
        <fullName evidence="12">Acyl-CoA dehydrogenase</fullName>
    </recommendedName>
</protein>
<dbReference type="InterPro" id="IPR036250">
    <property type="entry name" value="AcylCo_DH-like_C"/>
</dbReference>
<dbReference type="InterPro" id="IPR052904">
    <property type="entry name" value="Acyl-CoA_dehydrogenase-like"/>
</dbReference>
<dbReference type="InterPro" id="IPR009075">
    <property type="entry name" value="AcylCo_DH/oxidase_C"/>
</dbReference>
<dbReference type="Proteomes" id="UP001479436">
    <property type="component" value="Unassembled WGS sequence"/>
</dbReference>
<dbReference type="Pfam" id="PF02770">
    <property type="entry name" value="Acyl-CoA_dh_M"/>
    <property type="match status" value="1"/>
</dbReference>
<dbReference type="Gene3D" id="2.40.110.20">
    <property type="match status" value="1"/>
</dbReference>
<feature type="domain" description="Acyl-CoA dehydrogenase/oxidase C-terminal" evidence="6">
    <location>
        <begin position="294"/>
        <end position="450"/>
    </location>
</feature>
<evidence type="ECO:0000259" key="8">
    <source>
        <dbReference type="Pfam" id="PF18158"/>
    </source>
</evidence>
<comment type="cofactor">
    <cofactor evidence="1 5">
        <name>FAD</name>
        <dbReference type="ChEBI" id="CHEBI:57692"/>
    </cofactor>
</comment>